<dbReference type="InterPro" id="IPR013989">
    <property type="entry name" value="Dev_and_cell_death_domain"/>
</dbReference>
<dbReference type="PANTHER" id="PTHR46444:SF14">
    <property type="entry name" value="EXPRESSED PROTEIN"/>
    <property type="match status" value="1"/>
</dbReference>
<keyword evidence="4" id="KW-1185">Reference proteome</keyword>
<dbReference type="AlphaFoldDB" id="A0AAQ3SG85"/>
<sequence length="434" mass="46617">MANHCSPPPPPPASASPSPPASKRTHSQAAAAEEEDPHPGASSPAATSPAGFIFMCNGATKPDCYRHRVLGLPRGKLEDVSRIRRGAAVFLYDFDAKHLYGPYLADSDGGLGLVPGAFHGRFPAQVKFKIDGDFMPLPESSLRSAIKENYTKGKFSPELSSTQVEKLKALFQPIALLPESSPPLDVDNWPPAPAPLPPSTYLAQPSAYAHHPTASVAPIALHPESSPLHDVDNWPPAPAPLPPSTYQAQPSAYAHHQTASVAPQAAHSVPPESYAPPYSYLPPTAQLTTNITMTRYGYQGGYEPRSLPSTYHYVQAPPSCSLYAQSSMPSHVSDPAYSAVSYYTAYQYHPYQLANGDSQYQQRVYERATYGAEHDMVTTSLQLVRQYGSTPSSLTAGPLRDWGLLNQLQQVVTGFTHASGSGSQGAGPMGDYYA</sequence>
<feature type="domain" description="DCD" evidence="2">
    <location>
        <begin position="47"/>
        <end position="173"/>
    </location>
</feature>
<feature type="region of interest" description="Disordered" evidence="1">
    <location>
        <begin position="1"/>
        <end position="45"/>
    </location>
</feature>
<name>A0AAQ3SG85_PASNO</name>
<dbReference type="SMART" id="SM00767">
    <property type="entry name" value="DCD"/>
    <property type="match status" value="1"/>
</dbReference>
<protein>
    <recommendedName>
        <fullName evidence="2">DCD domain-containing protein</fullName>
    </recommendedName>
</protein>
<dbReference type="PANTHER" id="PTHR46444">
    <property type="entry name" value="DCD (DEVELOPMENT AND CELL DEATH) DOMAIN PROTEIN-RELATED"/>
    <property type="match status" value="1"/>
</dbReference>
<reference evidence="3 4" key="1">
    <citation type="submission" date="2024-02" db="EMBL/GenBank/DDBJ databases">
        <title>High-quality chromosome-scale genome assembly of Pensacola bahiagrass (Paspalum notatum Flugge var. saurae).</title>
        <authorList>
            <person name="Vega J.M."/>
            <person name="Podio M."/>
            <person name="Orjuela J."/>
            <person name="Siena L.A."/>
            <person name="Pessino S.C."/>
            <person name="Combes M.C."/>
            <person name="Mariac C."/>
            <person name="Albertini E."/>
            <person name="Pupilli F."/>
            <person name="Ortiz J.P.A."/>
            <person name="Leblanc O."/>
        </authorList>
    </citation>
    <scope>NUCLEOTIDE SEQUENCE [LARGE SCALE GENOMIC DNA]</scope>
    <source>
        <strain evidence="3">R1</strain>
        <tissue evidence="3">Leaf</tissue>
    </source>
</reference>
<dbReference type="Proteomes" id="UP001341281">
    <property type="component" value="Chromosome 01"/>
</dbReference>
<feature type="compositionally biased region" description="Pro residues" evidence="1">
    <location>
        <begin position="1"/>
        <end position="20"/>
    </location>
</feature>
<dbReference type="EMBL" id="CP144745">
    <property type="protein sequence ID" value="WVZ51451.1"/>
    <property type="molecule type" value="Genomic_DNA"/>
</dbReference>
<feature type="region of interest" description="Disordered" evidence="1">
    <location>
        <begin position="234"/>
        <end position="268"/>
    </location>
</feature>
<proteinExistence type="predicted"/>
<accession>A0AAQ3SG85</accession>
<dbReference type="PROSITE" id="PS51222">
    <property type="entry name" value="DCD"/>
    <property type="match status" value="1"/>
</dbReference>
<gene>
    <name evidence="3" type="ORF">U9M48_002597</name>
</gene>
<evidence type="ECO:0000259" key="2">
    <source>
        <dbReference type="PROSITE" id="PS51222"/>
    </source>
</evidence>
<organism evidence="3 4">
    <name type="scientific">Paspalum notatum var. saurae</name>
    <dbReference type="NCBI Taxonomy" id="547442"/>
    <lineage>
        <taxon>Eukaryota</taxon>
        <taxon>Viridiplantae</taxon>
        <taxon>Streptophyta</taxon>
        <taxon>Embryophyta</taxon>
        <taxon>Tracheophyta</taxon>
        <taxon>Spermatophyta</taxon>
        <taxon>Magnoliopsida</taxon>
        <taxon>Liliopsida</taxon>
        <taxon>Poales</taxon>
        <taxon>Poaceae</taxon>
        <taxon>PACMAD clade</taxon>
        <taxon>Panicoideae</taxon>
        <taxon>Andropogonodae</taxon>
        <taxon>Paspaleae</taxon>
        <taxon>Paspalinae</taxon>
        <taxon>Paspalum</taxon>
    </lineage>
</organism>
<evidence type="ECO:0000313" key="3">
    <source>
        <dbReference type="EMBL" id="WVZ51451.1"/>
    </source>
</evidence>
<evidence type="ECO:0000313" key="4">
    <source>
        <dbReference type="Proteomes" id="UP001341281"/>
    </source>
</evidence>
<dbReference type="Pfam" id="PF10539">
    <property type="entry name" value="Dev_Cell_Death"/>
    <property type="match status" value="1"/>
</dbReference>
<evidence type="ECO:0000256" key="1">
    <source>
        <dbReference type="SAM" id="MobiDB-lite"/>
    </source>
</evidence>